<comment type="cofactor">
    <cofactor evidence="7">
        <name>Zn(2+)</name>
        <dbReference type="ChEBI" id="CHEBI:29105"/>
    </cofactor>
    <text evidence="7">Binds 1 zinc ion per subunit.</text>
</comment>
<sequence length="224" mass="23997">MSEHPVIARLFASNAQWAADVDQAEPEFFTELAQGQSPPVLWIGCADSRVPESVITGSRPGTIFVLRNIANQFHLDDDSALSALTYAVDHLGVEHVVVVGHSECGGASACFNAAPSYTSGEPCATLAGLSPEEAINKWLYPVTALAASLHLSSAPKEEALPILIEENVKMQVDNLSQTPAITNAWKNKNGKGKDVYIHGWVFDLASGRLKDLRVSRGPPSPSRP</sequence>
<comment type="similarity">
    <text evidence="1 8">Belongs to the beta-class carbonic anhydrase family.</text>
</comment>
<dbReference type="GO" id="GO:0071244">
    <property type="term" value="P:cellular response to carbon dioxide"/>
    <property type="evidence" value="ECO:0007669"/>
    <property type="project" value="TreeGrafter"/>
</dbReference>
<feature type="binding site" evidence="7">
    <location>
        <position position="45"/>
    </location>
    <ligand>
        <name>Zn(2+)</name>
        <dbReference type="ChEBI" id="CHEBI:29105"/>
    </ligand>
</feature>
<dbReference type="Pfam" id="PF00484">
    <property type="entry name" value="Pro_CA"/>
    <property type="match status" value="1"/>
</dbReference>
<keyword evidence="10" id="KW-1185">Reference proteome</keyword>
<evidence type="ECO:0000256" key="5">
    <source>
        <dbReference type="ARBA" id="ARBA00023239"/>
    </source>
</evidence>
<evidence type="ECO:0000256" key="8">
    <source>
        <dbReference type="RuleBase" id="RU003956"/>
    </source>
</evidence>
<name>A0AA39JYH4_9AGAR</name>
<evidence type="ECO:0000313" key="9">
    <source>
        <dbReference type="EMBL" id="KAK0450957.1"/>
    </source>
</evidence>
<reference evidence="9" key="1">
    <citation type="submission" date="2023-06" db="EMBL/GenBank/DDBJ databases">
        <authorList>
            <consortium name="Lawrence Berkeley National Laboratory"/>
            <person name="Ahrendt S."/>
            <person name="Sahu N."/>
            <person name="Indic B."/>
            <person name="Wong-Bajracharya J."/>
            <person name="Merenyi Z."/>
            <person name="Ke H.-M."/>
            <person name="Monk M."/>
            <person name="Kocsube S."/>
            <person name="Drula E."/>
            <person name="Lipzen A."/>
            <person name="Balint B."/>
            <person name="Henrissat B."/>
            <person name="Andreopoulos B."/>
            <person name="Martin F.M."/>
            <person name="Harder C.B."/>
            <person name="Rigling D."/>
            <person name="Ford K.L."/>
            <person name="Foster G.D."/>
            <person name="Pangilinan J."/>
            <person name="Papanicolaou A."/>
            <person name="Barry K."/>
            <person name="LaButti K."/>
            <person name="Viragh M."/>
            <person name="Koriabine M."/>
            <person name="Yan M."/>
            <person name="Riley R."/>
            <person name="Champramary S."/>
            <person name="Plett K.L."/>
            <person name="Tsai I.J."/>
            <person name="Slot J."/>
            <person name="Sipos G."/>
            <person name="Plett J."/>
            <person name="Nagy L.G."/>
            <person name="Grigoriev I.V."/>
        </authorList>
    </citation>
    <scope>NUCLEOTIDE SEQUENCE</scope>
    <source>
        <strain evidence="9">FPL87.14</strain>
    </source>
</reference>
<dbReference type="GO" id="GO:0004089">
    <property type="term" value="F:carbonate dehydratase activity"/>
    <property type="evidence" value="ECO:0007669"/>
    <property type="project" value="UniProtKB-UniRule"/>
</dbReference>
<dbReference type="EMBL" id="JAUEPT010000006">
    <property type="protein sequence ID" value="KAK0450957.1"/>
    <property type="molecule type" value="Genomic_DNA"/>
</dbReference>
<dbReference type="InterPro" id="IPR036874">
    <property type="entry name" value="Carbonic_anhydrase_sf"/>
</dbReference>
<protein>
    <recommendedName>
        <fullName evidence="2 8">Carbonic anhydrase</fullName>
        <ecNumber evidence="2 8">4.2.1.1</ecNumber>
    </recommendedName>
    <alternativeName>
        <fullName evidence="8">Carbonate dehydratase</fullName>
    </alternativeName>
</protein>
<evidence type="ECO:0000256" key="2">
    <source>
        <dbReference type="ARBA" id="ARBA00012925"/>
    </source>
</evidence>
<evidence type="ECO:0000256" key="6">
    <source>
        <dbReference type="ARBA" id="ARBA00048348"/>
    </source>
</evidence>
<keyword evidence="5 8" id="KW-0456">Lyase</keyword>
<evidence type="ECO:0000256" key="4">
    <source>
        <dbReference type="ARBA" id="ARBA00022833"/>
    </source>
</evidence>
<dbReference type="PANTHER" id="PTHR11002:SF76">
    <property type="entry name" value="CARBONIC ANHYDRASE"/>
    <property type="match status" value="1"/>
</dbReference>
<organism evidence="9 10">
    <name type="scientific">Armillaria borealis</name>
    <dbReference type="NCBI Taxonomy" id="47425"/>
    <lineage>
        <taxon>Eukaryota</taxon>
        <taxon>Fungi</taxon>
        <taxon>Dikarya</taxon>
        <taxon>Basidiomycota</taxon>
        <taxon>Agaricomycotina</taxon>
        <taxon>Agaricomycetes</taxon>
        <taxon>Agaricomycetidae</taxon>
        <taxon>Agaricales</taxon>
        <taxon>Marasmiineae</taxon>
        <taxon>Physalacriaceae</taxon>
        <taxon>Armillaria</taxon>
    </lineage>
</organism>
<comment type="function">
    <text evidence="8">Reversible hydration of carbon dioxide.</text>
</comment>
<dbReference type="GO" id="GO:0034599">
    <property type="term" value="P:cellular response to oxidative stress"/>
    <property type="evidence" value="ECO:0007669"/>
    <property type="project" value="TreeGrafter"/>
</dbReference>
<dbReference type="GO" id="GO:0008270">
    <property type="term" value="F:zinc ion binding"/>
    <property type="evidence" value="ECO:0007669"/>
    <property type="project" value="UniProtKB-UniRule"/>
</dbReference>
<gene>
    <name evidence="9" type="ORF">EV421DRAFT_1198395</name>
</gene>
<dbReference type="AlphaFoldDB" id="A0AA39JYH4"/>
<dbReference type="Proteomes" id="UP001175226">
    <property type="component" value="Unassembled WGS sequence"/>
</dbReference>
<proteinExistence type="inferred from homology"/>
<comment type="catalytic activity">
    <reaction evidence="6 8">
        <text>hydrogencarbonate + H(+) = CO2 + H2O</text>
        <dbReference type="Rhea" id="RHEA:10748"/>
        <dbReference type="ChEBI" id="CHEBI:15377"/>
        <dbReference type="ChEBI" id="CHEBI:15378"/>
        <dbReference type="ChEBI" id="CHEBI:16526"/>
        <dbReference type="ChEBI" id="CHEBI:17544"/>
        <dbReference type="EC" id="4.2.1.1"/>
    </reaction>
</comment>
<evidence type="ECO:0000256" key="7">
    <source>
        <dbReference type="PIRSR" id="PIRSR601765-1"/>
    </source>
</evidence>
<feature type="binding site" evidence="7">
    <location>
        <position position="101"/>
    </location>
    <ligand>
        <name>Zn(2+)</name>
        <dbReference type="ChEBI" id="CHEBI:29105"/>
    </ligand>
</feature>
<feature type="binding site" evidence="7">
    <location>
        <position position="47"/>
    </location>
    <ligand>
        <name>Zn(2+)</name>
        <dbReference type="ChEBI" id="CHEBI:29105"/>
    </ligand>
</feature>
<keyword evidence="4 7" id="KW-0862">Zinc</keyword>
<evidence type="ECO:0000256" key="1">
    <source>
        <dbReference type="ARBA" id="ARBA00006217"/>
    </source>
</evidence>
<dbReference type="Gene3D" id="3.40.1050.10">
    <property type="entry name" value="Carbonic anhydrase"/>
    <property type="match status" value="1"/>
</dbReference>
<dbReference type="InterPro" id="IPR001765">
    <property type="entry name" value="Carbonic_anhydrase"/>
</dbReference>
<dbReference type="SMART" id="SM00947">
    <property type="entry name" value="Pro_CA"/>
    <property type="match status" value="1"/>
</dbReference>
<dbReference type="SUPFAM" id="SSF53056">
    <property type="entry name" value="beta-carbonic anhydrase, cab"/>
    <property type="match status" value="1"/>
</dbReference>
<keyword evidence="3 7" id="KW-0479">Metal-binding</keyword>
<evidence type="ECO:0000313" key="10">
    <source>
        <dbReference type="Proteomes" id="UP001175226"/>
    </source>
</evidence>
<dbReference type="PANTHER" id="PTHR11002">
    <property type="entry name" value="CARBONIC ANHYDRASE"/>
    <property type="match status" value="1"/>
</dbReference>
<dbReference type="EC" id="4.2.1.1" evidence="2 8"/>
<accession>A0AA39JYH4</accession>
<comment type="caution">
    <text evidence="9">The sequence shown here is derived from an EMBL/GenBank/DDBJ whole genome shotgun (WGS) entry which is preliminary data.</text>
</comment>
<feature type="binding site" evidence="7">
    <location>
        <position position="104"/>
    </location>
    <ligand>
        <name>Zn(2+)</name>
        <dbReference type="ChEBI" id="CHEBI:29105"/>
    </ligand>
</feature>
<evidence type="ECO:0000256" key="3">
    <source>
        <dbReference type="ARBA" id="ARBA00022723"/>
    </source>
</evidence>